<keyword evidence="3" id="KW-0805">Transcription regulation</keyword>
<proteinExistence type="inferred from homology"/>
<comment type="caution">
    <text evidence="7">The sequence shown here is derived from an EMBL/GenBank/DDBJ whole genome shotgun (WGS) entry which is preliminary data.</text>
</comment>
<dbReference type="EMBL" id="JAFCJH010000004">
    <property type="protein sequence ID" value="MBR0794957.1"/>
    <property type="molecule type" value="Genomic_DNA"/>
</dbReference>
<keyword evidence="4" id="KW-0238">DNA-binding</keyword>
<dbReference type="SUPFAM" id="SSF46785">
    <property type="entry name" value="Winged helix' DNA-binding domain"/>
    <property type="match status" value="1"/>
</dbReference>
<sequence length="307" mass="34384">MTASISLLRAFEAAARTGSFQVAAGELHLTPSAVSHAIRKLEQELGVVLFEREVRHVRLSADGQALMRHVGPAFEDIRRGMTLVSTRGPRLLRVHSAPSFAAQWLTPRLPRFLAENPDIEIRLAAGTDYTKFTSDDFDVDIVYGRTNLDGVVVLPLGEEIVTPLCVPRIAKQIHKPEDLFSHLLIESDNKKVRWRDWFAANGLSPPPPHGMRFDRSFLAIHTAANGLGIALESKRLAEREIDSGLLVPAVGSPSVDVRYVGHYLVFPRLALRRQTLQIFLHWISRELKLEMESTLGLPIPREFEKAR</sequence>
<dbReference type="Pfam" id="PF00126">
    <property type="entry name" value="HTH_1"/>
    <property type="match status" value="1"/>
</dbReference>
<dbReference type="InterPro" id="IPR036390">
    <property type="entry name" value="WH_DNA-bd_sf"/>
</dbReference>
<evidence type="ECO:0000313" key="8">
    <source>
        <dbReference type="Proteomes" id="UP001315278"/>
    </source>
</evidence>
<feature type="domain" description="HTH lysR-type" evidence="6">
    <location>
        <begin position="1"/>
        <end position="60"/>
    </location>
</feature>
<evidence type="ECO:0000256" key="4">
    <source>
        <dbReference type="ARBA" id="ARBA00023125"/>
    </source>
</evidence>
<dbReference type="SUPFAM" id="SSF53850">
    <property type="entry name" value="Periplasmic binding protein-like II"/>
    <property type="match status" value="1"/>
</dbReference>
<comment type="function">
    <text evidence="1">NodD regulates the expression of the nodABCFE genes which encode other nodulation proteins. NodD is also a negative regulator of its own expression. Binds flavonoids as inducers.</text>
</comment>
<dbReference type="InterPro" id="IPR005119">
    <property type="entry name" value="LysR_subst-bd"/>
</dbReference>
<comment type="similarity">
    <text evidence="2">Belongs to the LysR transcriptional regulatory family.</text>
</comment>
<dbReference type="PANTHER" id="PTHR30537">
    <property type="entry name" value="HTH-TYPE TRANSCRIPTIONAL REGULATOR"/>
    <property type="match status" value="1"/>
</dbReference>
<reference evidence="8" key="1">
    <citation type="journal article" date="2021" name="ISME J.">
        <title>Evolutionary origin and ecological implication of a unique nif island in free-living Bradyrhizobium lineages.</title>
        <authorList>
            <person name="Tao J."/>
        </authorList>
    </citation>
    <scope>NUCLEOTIDE SEQUENCE [LARGE SCALE GENOMIC DNA]</scope>
    <source>
        <strain evidence="8">SZCCT0434</strain>
    </source>
</reference>
<evidence type="ECO:0000313" key="7">
    <source>
        <dbReference type="EMBL" id="MBR0794957.1"/>
    </source>
</evidence>
<dbReference type="RefSeq" id="WP_212492005.1">
    <property type="nucleotide sequence ID" value="NZ_JAFCJH010000004.1"/>
</dbReference>
<evidence type="ECO:0000256" key="3">
    <source>
        <dbReference type="ARBA" id="ARBA00023015"/>
    </source>
</evidence>
<dbReference type="PANTHER" id="PTHR30537:SF58">
    <property type="entry name" value="HTH-TYPE TRANSCRIPTIONAL REGULATOR PERR"/>
    <property type="match status" value="1"/>
</dbReference>
<evidence type="ECO:0000256" key="2">
    <source>
        <dbReference type="ARBA" id="ARBA00009437"/>
    </source>
</evidence>
<dbReference type="Pfam" id="PF03466">
    <property type="entry name" value="LysR_substrate"/>
    <property type="match status" value="1"/>
</dbReference>
<organism evidence="7 8">
    <name type="scientific">Bradyrhizobium jicamae</name>
    <dbReference type="NCBI Taxonomy" id="280332"/>
    <lineage>
        <taxon>Bacteria</taxon>
        <taxon>Pseudomonadati</taxon>
        <taxon>Pseudomonadota</taxon>
        <taxon>Alphaproteobacteria</taxon>
        <taxon>Hyphomicrobiales</taxon>
        <taxon>Nitrobacteraceae</taxon>
        <taxon>Bradyrhizobium</taxon>
    </lineage>
</organism>
<name>A0ABS5FDT1_9BRAD</name>
<dbReference type="CDD" id="cd08432">
    <property type="entry name" value="PBP2_GcdR_TrpI_HvrB_AmpR_like"/>
    <property type="match status" value="1"/>
</dbReference>
<evidence type="ECO:0000259" key="6">
    <source>
        <dbReference type="PROSITE" id="PS50931"/>
    </source>
</evidence>
<dbReference type="InterPro" id="IPR058163">
    <property type="entry name" value="LysR-type_TF_proteobact-type"/>
</dbReference>
<evidence type="ECO:0000256" key="1">
    <source>
        <dbReference type="ARBA" id="ARBA00003502"/>
    </source>
</evidence>
<keyword evidence="5" id="KW-0804">Transcription</keyword>
<dbReference type="Proteomes" id="UP001315278">
    <property type="component" value="Unassembled WGS sequence"/>
</dbReference>
<gene>
    <name evidence="7" type="ORF">JQ615_06110</name>
</gene>
<dbReference type="Gene3D" id="1.10.10.10">
    <property type="entry name" value="Winged helix-like DNA-binding domain superfamily/Winged helix DNA-binding domain"/>
    <property type="match status" value="1"/>
</dbReference>
<dbReference type="InterPro" id="IPR000847">
    <property type="entry name" value="LysR_HTH_N"/>
</dbReference>
<dbReference type="PROSITE" id="PS50931">
    <property type="entry name" value="HTH_LYSR"/>
    <property type="match status" value="1"/>
</dbReference>
<dbReference type="PRINTS" id="PR00039">
    <property type="entry name" value="HTHLYSR"/>
</dbReference>
<evidence type="ECO:0000256" key="5">
    <source>
        <dbReference type="ARBA" id="ARBA00023163"/>
    </source>
</evidence>
<protein>
    <submittedName>
        <fullName evidence="7">LysR family transcriptional regulator</fullName>
    </submittedName>
</protein>
<keyword evidence="8" id="KW-1185">Reference proteome</keyword>
<dbReference type="InterPro" id="IPR036388">
    <property type="entry name" value="WH-like_DNA-bd_sf"/>
</dbReference>
<accession>A0ABS5FDT1</accession>
<dbReference type="Gene3D" id="3.40.190.10">
    <property type="entry name" value="Periplasmic binding protein-like II"/>
    <property type="match status" value="2"/>
</dbReference>